<protein>
    <submittedName>
        <fullName evidence="1">Uncharacterized protein</fullName>
    </submittedName>
</protein>
<dbReference type="EMBL" id="CP045890">
    <property type="protein sequence ID" value="QQP55671.1"/>
    <property type="molecule type" value="Genomic_DNA"/>
</dbReference>
<evidence type="ECO:0000313" key="2">
    <source>
        <dbReference type="Proteomes" id="UP000595437"/>
    </source>
</evidence>
<feature type="non-terminal residue" evidence="1">
    <location>
        <position position="1"/>
    </location>
</feature>
<gene>
    <name evidence="1" type="ORF">FKW44_000088</name>
</gene>
<sequence length="50" mass="5617">INSLSEFFEERCLAEDLLGSLLGGTRPWTRGNSIPTKEFTAVHQILRDPT</sequence>
<reference evidence="2" key="1">
    <citation type="submission" date="2021-01" db="EMBL/GenBank/DDBJ databases">
        <title>Caligus Genome Assembly.</title>
        <authorList>
            <person name="Gallardo-Escarate C."/>
        </authorList>
    </citation>
    <scope>NUCLEOTIDE SEQUENCE [LARGE SCALE GENOMIC DNA]</scope>
</reference>
<keyword evidence="2" id="KW-1185">Reference proteome</keyword>
<accession>A0A7T8QUL7</accession>
<dbReference type="Proteomes" id="UP000595437">
    <property type="component" value="Chromosome 1"/>
</dbReference>
<feature type="non-terminal residue" evidence="1">
    <location>
        <position position="50"/>
    </location>
</feature>
<dbReference type="AlphaFoldDB" id="A0A7T8QUL7"/>
<evidence type="ECO:0000313" key="1">
    <source>
        <dbReference type="EMBL" id="QQP55671.1"/>
    </source>
</evidence>
<organism evidence="1 2">
    <name type="scientific">Caligus rogercresseyi</name>
    <name type="common">Sea louse</name>
    <dbReference type="NCBI Taxonomy" id="217165"/>
    <lineage>
        <taxon>Eukaryota</taxon>
        <taxon>Metazoa</taxon>
        <taxon>Ecdysozoa</taxon>
        <taxon>Arthropoda</taxon>
        <taxon>Crustacea</taxon>
        <taxon>Multicrustacea</taxon>
        <taxon>Hexanauplia</taxon>
        <taxon>Copepoda</taxon>
        <taxon>Siphonostomatoida</taxon>
        <taxon>Caligidae</taxon>
        <taxon>Caligus</taxon>
    </lineage>
</organism>
<name>A0A7T8QUL7_CALRO</name>
<proteinExistence type="predicted"/>